<comment type="caution">
    <text evidence="6">The sequence shown here is derived from an EMBL/GenBank/DDBJ whole genome shotgun (WGS) entry which is preliminary data.</text>
</comment>
<proteinExistence type="inferred from homology"/>
<keyword evidence="4" id="KW-0677">Repeat</keyword>
<dbReference type="InterPro" id="IPR032675">
    <property type="entry name" value="LRR_dom_sf"/>
</dbReference>
<dbReference type="SUPFAM" id="SSF52047">
    <property type="entry name" value="RNI-like"/>
    <property type="match status" value="1"/>
</dbReference>
<dbReference type="AlphaFoldDB" id="A0AAN8K590"/>
<dbReference type="PANTHER" id="PTHR31994:SF3">
    <property type="entry name" value="LEUCINE-RICH REPEAT-CONTAINING PROTEIN 42"/>
    <property type="match status" value="1"/>
</dbReference>
<dbReference type="PANTHER" id="PTHR31994">
    <property type="entry name" value="LEUCINE-RICH REPEAT-CONTAINING PROTEIN 42"/>
    <property type="match status" value="1"/>
</dbReference>
<dbReference type="Pfam" id="PF13516">
    <property type="entry name" value="LRR_6"/>
    <property type="match status" value="2"/>
</dbReference>
<evidence type="ECO:0000256" key="3">
    <source>
        <dbReference type="ARBA" id="ARBA00022614"/>
    </source>
</evidence>
<evidence type="ECO:0000256" key="1">
    <source>
        <dbReference type="ARBA" id="ARBA00009297"/>
    </source>
</evidence>
<gene>
    <name evidence="6" type="ORF">SNE40_004707</name>
</gene>
<protein>
    <recommendedName>
        <fullName evidence="2">Leucine-rich repeat-containing protein 42</fullName>
    </recommendedName>
</protein>
<dbReference type="Gene3D" id="3.80.10.10">
    <property type="entry name" value="Ribonuclease Inhibitor"/>
    <property type="match status" value="1"/>
</dbReference>
<keyword evidence="3" id="KW-0433">Leucine-rich repeat</keyword>
<evidence type="ECO:0000256" key="2">
    <source>
        <dbReference type="ARBA" id="ARBA00014198"/>
    </source>
</evidence>
<dbReference type="InterPro" id="IPR001611">
    <property type="entry name" value="Leu-rich_rpt"/>
</dbReference>
<reference evidence="6 7" key="1">
    <citation type="submission" date="2024-01" db="EMBL/GenBank/DDBJ databases">
        <title>The genome of the rayed Mediterranean limpet Patella caerulea (Linnaeus, 1758).</title>
        <authorList>
            <person name="Anh-Thu Weber A."/>
            <person name="Halstead-Nussloch G."/>
        </authorList>
    </citation>
    <scope>NUCLEOTIDE SEQUENCE [LARGE SCALE GENOMIC DNA]</scope>
    <source>
        <strain evidence="6">AATW-2023a</strain>
        <tissue evidence="6">Whole specimen</tissue>
    </source>
</reference>
<evidence type="ECO:0000313" key="7">
    <source>
        <dbReference type="Proteomes" id="UP001347796"/>
    </source>
</evidence>
<name>A0AAN8K590_PATCE</name>
<evidence type="ECO:0000256" key="4">
    <source>
        <dbReference type="ARBA" id="ARBA00022737"/>
    </source>
</evidence>
<accession>A0AAN8K590</accession>
<dbReference type="Proteomes" id="UP001347796">
    <property type="component" value="Unassembled WGS sequence"/>
</dbReference>
<evidence type="ECO:0000256" key="5">
    <source>
        <dbReference type="SAM" id="MobiDB-lite"/>
    </source>
</evidence>
<feature type="region of interest" description="Disordered" evidence="5">
    <location>
        <begin position="303"/>
        <end position="336"/>
    </location>
</feature>
<sequence>MNYEVKKIKSDGIDTVESCTSIDKCSPRKLSTLCICYVAGNLDLVESLLYFPDIVGVEIFNEALKLREFQGRDKECLMKLKLFCEAYENLMLIRLSLPGSHLCLNNYFEHLSLFEHLEELDVSSNGLGDDHDVLHHISHLKWLRTLCLRNNCLSNEGLRKLTSPIRMLHQGPLDLQNLDLTENPEISSKGVKYLKCFQNLQVLILSPYTSTQGNMEDIIPGMVVMTTDCDIDSKFIFETEGWAKEVIETWKLTALISPKSSGKYKRNLYKFSKERSESEINNNQAHRKQEKVLTLIRNCNNEKNSHKNTNYLPYKESHSAVRHSNGNKSENMKDNKDSSCNYVPCLKNSMFEDLENATIGPENINNNKDCHMQHSTHRDSESRITGRETNTISDDDAMIKMYGQKEGVKTKSMSLLSAMDDW</sequence>
<evidence type="ECO:0000313" key="6">
    <source>
        <dbReference type="EMBL" id="KAK6188552.1"/>
    </source>
</evidence>
<dbReference type="EMBL" id="JAZGQO010000003">
    <property type="protein sequence ID" value="KAK6188552.1"/>
    <property type="molecule type" value="Genomic_DNA"/>
</dbReference>
<dbReference type="InterPro" id="IPR039631">
    <property type="entry name" value="LRRC42"/>
</dbReference>
<keyword evidence="7" id="KW-1185">Reference proteome</keyword>
<organism evidence="6 7">
    <name type="scientific">Patella caerulea</name>
    <name type="common">Rayed Mediterranean limpet</name>
    <dbReference type="NCBI Taxonomy" id="87958"/>
    <lineage>
        <taxon>Eukaryota</taxon>
        <taxon>Metazoa</taxon>
        <taxon>Spiralia</taxon>
        <taxon>Lophotrochozoa</taxon>
        <taxon>Mollusca</taxon>
        <taxon>Gastropoda</taxon>
        <taxon>Patellogastropoda</taxon>
        <taxon>Patelloidea</taxon>
        <taxon>Patellidae</taxon>
        <taxon>Patella</taxon>
    </lineage>
</organism>
<comment type="similarity">
    <text evidence="1">Belongs to the LRRC42 family.</text>
</comment>